<evidence type="ECO:0000256" key="1">
    <source>
        <dbReference type="SAM" id="MobiDB-lite"/>
    </source>
</evidence>
<keyword evidence="4" id="KW-1185">Reference proteome</keyword>
<keyword evidence="2" id="KW-0472">Membrane</keyword>
<feature type="region of interest" description="Disordered" evidence="1">
    <location>
        <begin position="69"/>
        <end position="94"/>
    </location>
</feature>
<protein>
    <submittedName>
        <fullName evidence="3">Uncharacterized protein</fullName>
    </submittedName>
</protein>
<sequence length="189" mass="21024">MVLVFGRAIGWRVGLRSAARVVLLSFLLPIPAFLPLRFLFRCGRRGRLQAQVPRWSIFLGVPSPPPPYKGAAWRSSTRGAEAEEGRSGRLPRDAPRARAVRTLVRGSAEARRPHSLLRLRTRLPSLGSRNFAPPEDPSLHQPGGHTGGQDRRGETLCLPAWPARRVEIFSQAAIFFDGQTTPLPPFLRR</sequence>
<feature type="transmembrane region" description="Helical" evidence="2">
    <location>
        <begin position="20"/>
        <end position="40"/>
    </location>
</feature>
<dbReference type="EMBL" id="JANPWB010000004">
    <property type="protein sequence ID" value="KAJ1192176.1"/>
    <property type="molecule type" value="Genomic_DNA"/>
</dbReference>
<proteinExistence type="predicted"/>
<organism evidence="3 4">
    <name type="scientific">Pleurodeles waltl</name>
    <name type="common">Iberian ribbed newt</name>
    <dbReference type="NCBI Taxonomy" id="8319"/>
    <lineage>
        <taxon>Eukaryota</taxon>
        <taxon>Metazoa</taxon>
        <taxon>Chordata</taxon>
        <taxon>Craniata</taxon>
        <taxon>Vertebrata</taxon>
        <taxon>Euteleostomi</taxon>
        <taxon>Amphibia</taxon>
        <taxon>Batrachia</taxon>
        <taxon>Caudata</taxon>
        <taxon>Salamandroidea</taxon>
        <taxon>Salamandridae</taxon>
        <taxon>Pleurodelinae</taxon>
        <taxon>Pleurodeles</taxon>
    </lineage>
</organism>
<feature type="region of interest" description="Disordered" evidence="1">
    <location>
        <begin position="126"/>
        <end position="154"/>
    </location>
</feature>
<feature type="compositionally biased region" description="Basic and acidic residues" evidence="1">
    <location>
        <begin position="80"/>
        <end position="94"/>
    </location>
</feature>
<evidence type="ECO:0000313" key="4">
    <source>
        <dbReference type="Proteomes" id="UP001066276"/>
    </source>
</evidence>
<keyword evidence="2" id="KW-1133">Transmembrane helix</keyword>
<evidence type="ECO:0000256" key="2">
    <source>
        <dbReference type="SAM" id="Phobius"/>
    </source>
</evidence>
<keyword evidence="2" id="KW-0812">Transmembrane</keyword>
<dbReference type="Proteomes" id="UP001066276">
    <property type="component" value="Chromosome 2_2"/>
</dbReference>
<comment type="caution">
    <text evidence="3">The sequence shown here is derived from an EMBL/GenBank/DDBJ whole genome shotgun (WGS) entry which is preliminary data.</text>
</comment>
<accession>A0AAV7UUV8</accession>
<dbReference type="AlphaFoldDB" id="A0AAV7UUV8"/>
<name>A0AAV7UUV8_PLEWA</name>
<evidence type="ECO:0000313" key="3">
    <source>
        <dbReference type="EMBL" id="KAJ1192176.1"/>
    </source>
</evidence>
<reference evidence="3" key="1">
    <citation type="journal article" date="2022" name="bioRxiv">
        <title>Sequencing and chromosome-scale assembly of the giantPleurodeles waltlgenome.</title>
        <authorList>
            <person name="Brown T."/>
            <person name="Elewa A."/>
            <person name="Iarovenko S."/>
            <person name="Subramanian E."/>
            <person name="Araus A.J."/>
            <person name="Petzold A."/>
            <person name="Susuki M."/>
            <person name="Suzuki K.-i.T."/>
            <person name="Hayashi T."/>
            <person name="Toyoda A."/>
            <person name="Oliveira C."/>
            <person name="Osipova E."/>
            <person name="Leigh N.D."/>
            <person name="Simon A."/>
            <person name="Yun M.H."/>
        </authorList>
    </citation>
    <scope>NUCLEOTIDE SEQUENCE</scope>
    <source>
        <strain evidence="3">20211129_DDA</strain>
        <tissue evidence="3">Liver</tissue>
    </source>
</reference>
<gene>
    <name evidence="3" type="ORF">NDU88_001488</name>
</gene>